<name>A0A1H2AX74_9ACTN</name>
<evidence type="ECO:0000313" key="1">
    <source>
        <dbReference type="EMBL" id="SDT50523.1"/>
    </source>
</evidence>
<dbReference type="EMBL" id="LT629758">
    <property type="protein sequence ID" value="SDT50523.1"/>
    <property type="molecule type" value="Genomic_DNA"/>
</dbReference>
<dbReference type="RefSeq" id="WP_157751703.1">
    <property type="nucleotide sequence ID" value="NZ_BOMJ01000042.1"/>
</dbReference>
<dbReference type="AlphaFoldDB" id="A0A1H2AX74"/>
<dbReference type="Proteomes" id="UP000198688">
    <property type="component" value="Chromosome I"/>
</dbReference>
<evidence type="ECO:0000313" key="2">
    <source>
        <dbReference type="Proteomes" id="UP000198688"/>
    </source>
</evidence>
<organism evidence="1 2">
    <name type="scientific">Actinoplanes derwentensis</name>
    <dbReference type="NCBI Taxonomy" id="113562"/>
    <lineage>
        <taxon>Bacteria</taxon>
        <taxon>Bacillati</taxon>
        <taxon>Actinomycetota</taxon>
        <taxon>Actinomycetes</taxon>
        <taxon>Micromonosporales</taxon>
        <taxon>Micromonosporaceae</taxon>
        <taxon>Actinoplanes</taxon>
    </lineage>
</organism>
<reference evidence="1 2" key="1">
    <citation type="submission" date="2016-10" db="EMBL/GenBank/DDBJ databases">
        <authorList>
            <person name="de Groot N.N."/>
        </authorList>
    </citation>
    <scope>NUCLEOTIDE SEQUENCE [LARGE SCALE GENOMIC DNA]</scope>
    <source>
        <strain evidence="1 2">DSM 43941</strain>
    </source>
</reference>
<protein>
    <submittedName>
        <fullName evidence="1">Uncharacterized protein</fullName>
    </submittedName>
</protein>
<sequence>MELVVGHDTEGDGRAAAVEATRILQALADMARDAFRMVCLNVLAVQVREMGIRCAA</sequence>
<proteinExistence type="predicted"/>
<accession>A0A1H2AX74</accession>
<keyword evidence="2" id="KW-1185">Reference proteome</keyword>
<gene>
    <name evidence="1" type="ORF">SAMN04489716_4162</name>
</gene>